<evidence type="ECO:0000259" key="2">
    <source>
        <dbReference type="SMART" id="SM00867"/>
    </source>
</evidence>
<evidence type="ECO:0000313" key="3">
    <source>
        <dbReference type="EMBL" id="AOO64953.1"/>
    </source>
</evidence>
<dbReference type="AlphaFoldDB" id="A0A1D7TJ02"/>
<dbReference type="PATRIC" id="fig|1193502.14.peg.1193"/>
<feature type="chain" id="PRO_5009099446" description="Lipid/polyisoprenoid-binding YceI-like domain-containing protein" evidence="1">
    <location>
        <begin position="22"/>
        <end position="179"/>
    </location>
</feature>
<evidence type="ECO:0000313" key="4">
    <source>
        <dbReference type="Proteomes" id="UP000094609"/>
    </source>
</evidence>
<reference evidence="4" key="1">
    <citation type="submission" date="2016-08" db="EMBL/GenBank/DDBJ databases">
        <title>Complete genome sequence of the organohalide-respiring Epsilonproteobacterium Sulfurospirillum halorespirans.</title>
        <authorList>
            <person name="Goris T."/>
            <person name="Zimmermann J."/>
            <person name="Schenz B."/>
            <person name="Lemos M."/>
            <person name="Hackermueller J."/>
            <person name="Diekert G."/>
        </authorList>
    </citation>
    <scope>NUCLEOTIDE SEQUENCE [LARGE SCALE GENOMIC DNA]</scope>
    <source>
        <strain>DSM 13726</strain>
        <strain evidence="4">PCE-M2</strain>
    </source>
</reference>
<dbReference type="SMART" id="SM00867">
    <property type="entry name" value="YceI"/>
    <property type="match status" value="1"/>
</dbReference>
<feature type="domain" description="Lipid/polyisoprenoid-binding YceI-like" evidence="2">
    <location>
        <begin position="23"/>
        <end position="177"/>
    </location>
</feature>
<dbReference type="Gene3D" id="2.40.128.110">
    <property type="entry name" value="Lipid/polyisoprenoid-binding, YceI-like"/>
    <property type="match status" value="1"/>
</dbReference>
<dbReference type="PANTHER" id="PTHR34406:SF1">
    <property type="entry name" value="PROTEIN YCEI"/>
    <property type="match status" value="1"/>
</dbReference>
<name>A0A1D7TJ02_9BACT</name>
<dbReference type="PANTHER" id="PTHR34406">
    <property type="entry name" value="PROTEIN YCEI"/>
    <property type="match status" value="1"/>
</dbReference>
<dbReference type="SUPFAM" id="SSF101874">
    <property type="entry name" value="YceI-like"/>
    <property type="match status" value="1"/>
</dbReference>
<gene>
    <name evidence="3" type="ORF">SHALO_1175</name>
</gene>
<keyword evidence="1" id="KW-0732">Signal</keyword>
<feature type="signal peptide" evidence="1">
    <location>
        <begin position="1"/>
        <end position="21"/>
    </location>
</feature>
<accession>A0A1D7TJ02</accession>
<dbReference type="Pfam" id="PF04264">
    <property type="entry name" value="YceI"/>
    <property type="match status" value="1"/>
</dbReference>
<proteinExistence type="predicted"/>
<dbReference type="RefSeq" id="WP_069477782.1">
    <property type="nucleotide sequence ID" value="NZ_CP017111.1"/>
</dbReference>
<dbReference type="Proteomes" id="UP000094609">
    <property type="component" value="Chromosome"/>
</dbReference>
<dbReference type="EMBL" id="CP017111">
    <property type="protein sequence ID" value="AOO64953.1"/>
    <property type="molecule type" value="Genomic_DNA"/>
</dbReference>
<dbReference type="STRING" id="1193502.SHALO_1175"/>
<keyword evidence="4" id="KW-1185">Reference proteome</keyword>
<sequence length="179" mass="19618">MFSKIALSLLTASLLCGAAYAKELSFKEGFIGAQTEIFGDSNIAPKSTHVVTKLTMDDAVESLKGDISIDLLTLKSENGSRDESMYETLHVKEHPSTVFKLKEVSKEADGYHLIGALTLNKQTKEINTKADITDQSDLVKLKGNFSIKMSEFGIEPPTLLFLSVRDEVVISYDLALAKN</sequence>
<dbReference type="KEGG" id="shal:SHALO_1175"/>
<dbReference type="InterPro" id="IPR007372">
    <property type="entry name" value="Lipid/polyisoprenoid-bd_YceI"/>
</dbReference>
<evidence type="ECO:0000256" key="1">
    <source>
        <dbReference type="SAM" id="SignalP"/>
    </source>
</evidence>
<dbReference type="InterPro" id="IPR036761">
    <property type="entry name" value="TTHA0802/YceI-like_sf"/>
</dbReference>
<protein>
    <recommendedName>
        <fullName evidence="2">Lipid/polyisoprenoid-binding YceI-like domain-containing protein</fullName>
    </recommendedName>
</protein>
<organism evidence="3 4">
    <name type="scientific">Sulfurospirillum halorespirans DSM 13726</name>
    <dbReference type="NCBI Taxonomy" id="1193502"/>
    <lineage>
        <taxon>Bacteria</taxon>
        <taxon>Pseudomonadati</taxon>
        <taxon>Campylobacterota</taxon>
        <taxon>Epsilonproteobacteria</taxon>
        <taxon>Campylobacterales</taxon>
        <taxon>Sulfurospirillaceae</taxon>
        <taxon>Sulfurospirillum</taxon>
    </lineage>
</organism>